<proteinExistence type="predicted"/>
<dbReference type="EMBL" id="UYSU01041876">
    <property type="protein sequence ID" value="VDM03427.1"/>
    <property type="molecule type" value="Genomic_DNA"/>
</dbReference>
<evidence type="ECO:0000313" key="1">
    <source>
        <dbReference type="EMBL" id="VDM03427.1"/>
    </source>
</evidence>
<gene>
    <name evidence="1" type="ORF">SSLN_LOCUS17041</name>
</gene>
<reference evidence="1 2" key="2">
    <citation type="submission" date="2018-11" db="EMBL/GenBank/DDBJ databases">
        <authorList>
            <consortium name="Pathogen Informatics"/>
        </authorList>
    </citation>
    <scope>NUCLEOTIDE SEQUENCE [LARGE SCALE GENOMIC DNA]</scope>
    <source>
        <strain evidence="1 2">NST_G2</strain>
    </source>
</reference>
<dbReference type="InterPro" id="IPR036273">
    <property type="entry name" value="CRAL/TRIO_N_dom_sf"/>
</dbReference>
<organism evidence="3">
    <name type="scientific">Schistocephalus solidus</name>
    <name type="common">Tapeworm</name>
    <dbReference type="NCBI Taxonomy" id="70667"/>
    <lineage>
        <taxon>Eukaryota</taxon>
        <taxon>Metazoa</taxon>
        <taxon>Spiralia</taxon>
        <taxon>Lophotrochozoa</taxon>
        <taxon>Platyhelminthes</taxon>
        <taxon>Cestoda</taxon>
        <taxon>Eucestoda</taxon>
        <taxon>Diphyllobothriidea</taxon>
        <taxon>Diphyllobothriidae</taxon>
        <taxon>Schistocephalus</taxon>
    </lineage>
</organism>
<dbReference type="Proteomes" id="UP000275846">
    <property type="component" value="Unassembled WGS sequence"/>
</dbReference>
<dbReference type="SUPFAM" id="SSF52087">
    <property type="entry name" value="CRAL/TRIO domain"/>
    <property type="match status" value="1"/>
</dbReference>
<protein>
    <submittedName>
        <fullName evidence="3">CRAL_TRIO_N domain-containing protein</fullName>
    </submittedName>
</protein>
<dbReference type="PANTHER" id="PTHR10174:SF216">
    <property type="entry name" value="CRAL-TRIO DOMAIN-CONTAINING PROTEIN-RELATED"/>
    <property type="match status" value="1"/>
</dbReference>
<dbReference type="GO" id="GO:0016020">
    <property type="term" value="C:membrane"/>
    <property type="evidence" value="ECO:0007669"/>
    <property type="project" value="TreeGrafter"/>
</dbReference>
<dbReference type="PANTHER" id="PTHR10174">
    <property type="entry name" value="ALPHA-TOCOPHEROL TRANSFER PROTEIN-RELATED"/>
    <property type="match status" value="1"/>
</dbReference>
<evidence type="ECO:0000313" key="3">
    <source>
        <dbReference type="WBParaSite" id="SSLN_0001768901-mRNA-1"/>
    </source>
</evidence>
<dbReference type="GO" id="GO:1902936">
    <property type="term" value="F:phosphatidylinositol bisphosphate binding"/>
    <property type="evidence" value="ECO:0007669"/>
    <property type="project" value="TreeGrafter"/>
</dbReference>
<dbReference type="InterPro" id="IPR036865">
    <property type="entry name" value="CRAL-TRIO_dom_sf"/>
</dbReference>
<dbReference type="Gene3D" id="3.40.525.10">
    <property type="entry name" value="CRAL-TRIO lipid binding domain"/>
    <property type="match status" value="1"/>
</dbReference>
<keyword evidence="2" id="KW-1185">Reference proteome</keyword>
<dbReference type="AlphaFoldDB" id="A0A183TKP2"/>
<dbReference type="OrthoDB" id="6682367at2759"/>
<name>A0A183TKP2_SCHSO</name>
<accession>A0A183TKP2</accession>
<dbReference type="SUPFAM" id="SSF46938">
    <property type="entry name" value="CRAL/TRIO N-terminal domain"/>
    <property type="match status" value="1"/>
</dbReference>
<sequence>MPTQHPYTFYNPEEPLPEILVKRASKELGEVQGQVGAHLESFRRWLSSMPHLKCRTGYDAFLLAFLRHAKFNHSKAQKRLDNFCTFRTSESVGAPLWFNYEQDRLDIFMDFDDLRARVHSRGCALYAAESRLVCRLRLCQVCLGEWAKWAASPQELYKAWQTWDDVFLCDERAQIGGIAFIMDLEGMSKRDFMKFQDPRASKLSTMYLQILMLQKDLTPAYESVPGLEELMPAEYNGGNCSFEEICVRLLYMLLSLEKNIKEFSKIPKNYLDFGISVDEAKRPSNSKNLMRVYKDLSPELMGISGNYVKIEDEI</sequence>
<dbReference type="WBParaSite" id="SSLN_0001768901-mRNA-1">
    <property type="protein sequence ID" value="SSLN_0001768901-mRNA-1"/>
    <property type="gene ID" value="SSLN_0001768901"/>
</dbReference>
<evidence type="ECO:0000313" key="2">
    <source>
        <dbReference type="Proteomes" id="UP000275846"/>
    </source>
</evidence>
<dbReference type="STRING" id="70667.A0A183TKP2"/>
<reference evidence="3" key="1">
    <citation type="submission" date="2016-06" db="UniProtKB">
        <authorList>
            <consortium name="WormBaseParasite"/>
        </authorList>
    </citation>
    <scope>IDENTIFICATION</scope>
</reference>